<feature type="region of interest" description="Disordered" evidence="1">
    <location>
        <begin position="222"/>
        <end position="242"/>
    </location>
</feature>
<protein>
    <submittedName>
        <fullName evidence="2">Uncharacterized protein</fullName>
    </submittedName>
</protein>
<proteinExistence type="predicted"/>
<name>A0A8K0I0F1_COCNU</name>
<gene>
    <name evidence="2" type="ORF">COCNU_02G013050</name>
</gene>
<evidence type="ECO:0000256" key="1">
    <source>
        <dbReference type="SAM" id="MobiDB-lite"/>
    </source>
</evidence>
<dbReference type="OrthoDB" id="687404at2759"/>
<dbReference type="Proteomes" id="UP000797356">
    <property type="component" value="Chromosome 2"/>
</dbReference>
<dbReference type="AlphaFoldDB" id="A0A8K0I0F1"/>
<comment type="caution">
    <text evidence="2">The sequence shown here is derived from an EMBL/GenBank/DDBJ whole genome shotgun (WGS) entry which is preliminary data.</text>
</comment>
<dbReference type="EMBL" id="CM017873">
    <property type="protein sequence ID" value="KAG1331337.1"/>
    <property type="molecule type" value="Genomic_DNA"/>
</dbReference>
<evidence type="ECO:0000313" key="3">
    <source>
        <dbReference type="Proteomes" id="UP000797356"/>
    </source>
</evidence>
<evidence type="ECO:0000313" key="2">
    <source>
        <dbReference type="EMBL" id="KAG1331337.1"/>
    </source>
</evidence>
<accession>A0A8K0I0F1</accession>
<dbReference type="PANTHER" id="PTHR31471:SF52">
    <property type="entry name" value="F12A21.28"/>
    <property type="match status" value="1"/>
</dbReference>
<organism evidence="2 3">
    <name type="scientific">Cocos nucifera</name>
    <name type="common">Coconut palm</name>
    <dbReference type="NCBI Taxonomy" id="13894"/>
    <lineage>
        <taxon>Eukaryota</taxon>
        <taxon>Viridiplantae</taxon>
        <taxon>Streptophyta</taxon>
        <taxon>Embryophyta</taxon>
        <taxon>Tracheophyta</taxon>
        <taxon>Spermatophyta</taxon>
        <taxon>Magnoliopsida</taxon>
        <taxon>Liliopsida</taxon>
        <taxon>Arecaceae</taxon>
        <taxon>Arecoideae</taxon>
        <taxon>Cocoseae</taxon>
        <taxon>Attaleinae</taxon>
        <taxon>Cocos</taxon>
    </lineage>
</organism>
<reference evidence="2" key="1">
    <citation type="journal article" date="2017" name="Gigascience">
        <title>The genome draft of coconut (Cocos nucifera).</title>
        <authorList>
            <person name="Xiao Y."/>
            <person name="Xu P."/>
            <person name="Fan H."/>
            <person name="Baudouin L."/>
            <person name="Xia W."/>
            <person name="Bocs S."/>
            <person name="Xu J."/>
            <person name="Li Q."/>
            <person name="Guo A."/>
            <person name="Zhou L."/>
            <person name="Li J."/>
            <person name="Wu Y."/>
            <person name="Ma Z."/>
            <person name="Armero A."/>
            <person name="Issali A.E."/>
            <person name="Liu N."/>
            <person name="Peng M."/>
            <person name="Yang Y."/>
        </authorList>
    </citation>
    <scope>NUCLEOTIDE SEQUENCE</scope>
    <source>
        <tissue evidence="2">Spear leaf of Hainan Tall coconut</tissue>
    </source>
</reference>
<reference evidence="2" key="2">
    <citation type="submission" date="2019-07" db="EMBL/GenBank/DDBJ databases">
        <authorList>
            <person name="Yang Y."/>
            <person name="Bocs S."/>
            <person name="Baudouin L."/>
        </authorList>
    </citation>
    <scope>NUCLEOTIDE SEQUENCE</scope>
    <source>
        <tissue evidence="2">Spear leaf of Hainan Tall coconut</tissue>
    </source>
</reference>
<keyword evidence="3" id="KW-1185">Reference proteome</keyword>
<feature type="compositionally biased region" description="Basic and acidic residues" evidence="1">
    <location>
        <begin position="231"/>
        <end position="242"/>
    </location>
</feature>
<feature type="region of interest" description="Disordered" evidence="1">
    <location>
        <begin position="180"/>
        <end position="201"/>
    </location>
</feature>
<sequence>MRPVDDKGYYIYGSAQDNPRRNSYNLEFQNGNAMNKARHHCKVFGSRSKPAPSKWDDAQKWLVGLSGAGYQHHGKSKPRNSNADDRRLLGLMPPKGRDSCSSADGALEDDVALEIIAQDAGEMKKRECNESLWRIDKPAEDSAMEVRPVCVRDMGTEMTPIASKEPSRTSTPLRATTPVLRSPISSRSSTPGRWRQGAQHHESYEAGMRNLERNGESVFFGKASGNGWPTREGESDAGKISENKVAEKIRNLDSLGSQAMAWDEAECAKYMAR</sequence>
<dbReference type="PANTHER" id="PTHR31471">
    <property type="entry name" value="OS02G0116800 PROTEIN"/>
    <property type="match status" value="1"/>
</dbReference>